<accession>A0A6J4TRK6</accession>
<feature type="non-terminal residue" evidence="2">
    <location>
        <position position="38"/>
    </location>
</feature>
<gene>
    <name evidence="2" type="ORF">AVDCRST_MAG79-835</name>
</gene>
<dbReference type="AlphaFoldDB" id="A0A6J4TRK6"/>
<feature type="compositionally biased region" description="Basic residues" evidence="1">
    <location>
        <begin position="1"/>
        <end position="26"/>
    </location>
</feature>
<reference evidence="2" key="1">
    <citation type="submission" date="2020-02" db="EMBL/GenBank/DDBJ databases">
        <authorList>
            <person name="Meier V. D."/>
        </authorList>
    </citation>
    <scope>NUCLEOTIDE SEQUENCE</scope>
    <source>
        <strain evidence="2">AVDCRST_MAG79</strain>
    </source>
</reference>
<name>A0A6J4TRK6_9ACTN</name>
<proteinExistence type="predicted"/>
<evidence type="ECO:0000313" key="2">
    <source>
        <dbReference type="EMBL" id="CAA9530165.1"/>
    </source>
</evidence>
<sequence length="38" mass="4673">ARHPTVRHRLVRQLRRRRRGPRRRAGRAPVVERPRARL</sequence>
<organism evidence="2">
    <name type="scientific">uncultured Thermoleophilia bacterium</name>
    <dbReference type="NCBI Taxonomy" id="1497501"/>
    <lineage>
        <taxon>Bacteria</taxon>
        <taxon>Bacillati</taxon>
        <taxon>Actinomycetota</taxon>
        <taxon>Thermoleophilia</taxon>
        <taxon>environmental samples</taxon>
    </lineage>
</organism>
<feature type="region of interest" description="Disordered" evidence="1">
    <location>
        <begin position="1"/>
        <end position="38"/>
    </location>
</feature>
<protein>
    <submittedName>
        <fullName evidence="2">Uncharacterized protein</fullName>
    </submittedName>
</protein>
<evidence type="ECO:0000256" key="1">
    <source>
        <dbReference type="SAM" id="MobiDB-lite"/>
    </source>
</evidence>
<feature type="non-terminal residue" evidence="2">
    <location>
        <position position="1"/>
    </location>
</feature>
<dbReference type="EMBL" id="CADCWC010000156">
    <property type="protein sequence ID" value="CAA9530165.1"/>
    <property type="molecule type" value="Genomic_DNA"/>
</dbReference>